<protein>
    <submittedName>
        <fullName evidence="1">Uncharacterized protein</fullName>
    </submittedName>
</protein>
<comment type="caution">
    <text evidence="1">The sequence shown here is derived from an EMBL/GenBank/DDBJ whole genome shotgun (WGS) entry which is preliminary data.</text>
</comment>
<organism evidence="1 2">
    <name type="scientific">Candida theae</name>
    <dbReference type="NCBI Taxonomy" id="1198502"/>
    <lineage>
        <taxon>Eukaryota</taxon>
        <taxon>Fungi</taxon>
        <taxon>Dikarya</taxon>
        <taxon>Ascomycota</taxon>
        <taxon>Saccharomycotina</taxon>
        <taxon>Pichiomycetes</taxon>
        <taxon>Debaryomycetaceae</taxon>
        <taxon>Candida/Lodderomyces clade</taxon>
        <taxon>Candida</taxon>
    </lineage>
</organism>
<dbReference type="EMBL" id="JAIHNG010000116">
    <property type="protein sequence ID" value="KAI5958648.1"/>
    <property type="molecule type" value="Genomic_DNA"/>
</dbReference>
<accession>A0AAD5BF59</accession>
<reference evidence="1 2" key="1">
    <citation type="journal article" date="2022" name="DNA Res.">
        <title>Genome analysis of five recently described species of the CUG-Ser clade uncovers Candida theae as a new hybrid lineage with pathogenic potential in the Candida parapsilosis species complex.</title>
        <authorList>
            <person name="Mixao V."/>
            <person name="Del Olmo V."/>
            <person name="Hegedusova E."/>
            <person name="Saus E."/>
            <person name="Pryszcz L."/>
            <person name="Cillingova A."/>
            <person name="Nosek J."/>
            <person name="Gabaldon T."/>
        </authorList>
    </citation>
    <scope>NUCLEOTIDE SEQUENCE [LARGE SCALE GENOMIC DNA]</scope>
    <source>
        <strain evidence="1 2">CBS 12239</strain>
    </source>
</reference>
<dbReference type="AlphaFoldDB" id="A0AAD5BF59"/>
<dbReference type="GeneID" id="76150552"/>
<evidence type="ECO:0000313" key="2">
    <source>
        <dbReference type="Proteomes" id="UP001204833"/>
    </source>
</evidence>
<dbReference type="RefSeq" id="XP_051609095.1">
    <property type="nucleotide sequence ID" value="XM_051751812.1"/>
</dbReference>
<gene>
    <name evidence="1" type="ORF">KGF57_002493</name>
</gene>
<evidence type="ECO:0000313" key="1">
    <source>
        <dbReference type="EMBL" id="KAI5958648.1"/>
    </source>
</evidence>
<sequence length="101" mass="10510">MAAENCSGISGRGSGAVTAIASAMESARVVIVVDDDDDGGDDGGGGVGVRISPCETNTIGYAINNGSDVVRIRPRDDLVDENEEDRLSFGVSFEYGRWLAL</sequence>
<name>A0AAD5BF59_9ASCO</name>
<dbReference type="Proteomes" id="UP001204833">
    <property type="component" value="Unassembled WGS sequence"/>
</dbReference>
<keyword evidence="2" id="KW-1185">Reference proteome</keyword>
<proteinExistence type="predicted"/>